<comment type="caution">
    <text evidence="1">The sequence shown here is derived from an EMBL/GenBank/DDBJ whole genome shotgun (WGS) entry which is preliminary data.</text>
</comment>
<accession>N1V2Q6</accession>
<dbReference type="EMBL" id="ANPE02000067">
    <property type="protein sequence ID" value="EMY35630.1"/>
    <property type="molecule type" value="Genomic_DNA"/>
</dbReference>
<sequence length="100" mass="10514">MGMHVLLDLAQPVTLQDLKDFVRRGEDCVDDPEGDIRWQVAEDGTPNCLLLELPSSQSRLERVTKGASPALSISYVNPLAEAAASESIGASADAAPAHGG</sequence>
<protein>
    <submittedName>
        <fullName evidence="1">Uncharacterized protein</fullName>
    </submittedName>
</protein>
<evidence type="ECO:0000313" key="1">
    <source>
        <dbReference type="EMBL" id="EMY35630.1"/>
    </source>
</evidence>
<keyword evidence="2" id="KW-1185">Reference proteome</keyword>
<gene>
    <name evidence="1" type="ORF">D477_003008</name>
</gene>
<dbReference type="Proteomes" id="UP000010729">
    <property type="component" value="Unassembled WGS sequence"/>
</dbReference>
<evidence type="ECO:0000313" key="2">
    <source>
        <dbReference type="Proteomes" id="UP000010729"/>
    </source>
</evidence>
<reference evidence="1 2" key="1">
    <citation type="journal article" date="2013" name="Genome Announc.">
        <title>Draft Genome Sequence of Arthrobacter crystallopoietes Strain BAB-32, Revealing Genes for Bioremediation.</title>
        <authorList>
            <person name="Joshi M.N."/>
            <person name="Pandit A.S."/>
            <person name="Sharma A."/>
            <person name="Pandya R.V."/>
            <person name="Desai S.M."/>
            <person name="Saxena A.K."/>
            <person name="Bagatharia S.B."/>
        </authorList>
    </citation>
    <scope>NUCLEOTIDE SEQUENCE [LARGE SCALE GENOMIC DNA]</scope>
    <source>
        <strain evidence="1 2">BAB-32</strain>
    </source>
</reference>
<dbReference type="RefSeq" id="WP_005267123.1">
    <property type="nucleotide sequence ID" value="NZ_ANPE02000067.1"/>
</dbReference>
<organism evidence="1 2">
    <name type="scientific">Arthrobacter crystallopoietes BAB-32</name>
    <dbReference type="NCBI Taxonomy" id="1246476"/>
    <lineage>
        <taxon>Bacteria</taxon>
        <taxon>Bacillati</taxon>
        <taxon>Actinomycetota</taxon>
        <taxon>Actinomycetes</taxon>
        <taxon>Micrococcales</taxon>
        <taxon>Micrococcaceae</taxon>
        <taxon>Crystallibacter</taxon>
    </lineage>
</organism>
<name>N1V2Q6_9MICC</name>
<proteinExistence type="predicted"/>
<dbReference type="AlphaFoldDB" id="N1V2Q6"/>